<dbReference type="SUPFAM" id="SSF51905">
    <property type="entry name" value="FAD/NAD(P)-binding domain"/>
    <property type="match status" value="1"/>
</dbReference>
<dbReference type="Gene3D" id="3.50.50.60">
    <property type="entry name" value="FAD/NAD(P)-binding domain"/>
    <property type="match status" value="1"/>
</dbReference>
<dbReference type="Gene3D" id="1.20.1440.240">
    <property type="match status" value="1"/>
</dbReference>
<dbReference type="SUPFAM" id="SSF54373">
    <property type="entry name" value="FAD-linked reductases, C-terminal domain"/>
    <property type="match status" value="1"/>
</dbReference>
<feature type="domain" description="Amine oxidase" evidence="2">
    <location>
        <begin position="165"/>
        <end position="628"/>
    </location>
</feature>
<dbReference type="InterPro" id="IPR050281">
    <property type="entry name" value="Flavin_monoamine_oxidase"/>
</dbReference>
<dbReference type="GO" id="GO:0001716">
    <property type="term" value="F:L-amino-acid oxidase activity"/>
    <property type="evidence" value="ECO:0007669"/>
    <property type="project" value="TreeGrafter"/>
</dbReference>
<feature type="signal peptide" evidence="1">
    <location>
        <begin position="1"/>
        <end position="23"/>
    </location>
</feature>
<dbReference type="Proteomes" id="UP000053815">
    <property type="component" value="Unassembled WGS sequence"/>
</dbReference>
<organism evidence="3">
    <name type="scientific">Mucor ambiguus</name>
    <dbReference type="NCBI Taxonomy" id="91626"/>
    <lineage>
        <taxon>Eukaryota</taxon>
        <taxon>Fungi</taxon>
        <taxon>Fungi incertae sedis</taxon>
        <taxon>Mucoromycota</taxon>
        <taxon>Mucoromycotina</taxon>
        <taxon>Mucoromycetes</taxon>
        <taxon>Mucorales</taxon>
        <taxon>Mucorineae</taxon>
        <taxon>Mucoraceae</taxon>
        <taxon>Mucor</taxon>
    </lineage>
</organism>
<sequence length="656" mass="73257">MKTSLFLLATAALQAFAAPATSATTVAQILIKTALEADSLTNIYLDYGSQSIRGTVALSYGSCEDGSIAHEIDQFEVSDVFQPEKFAWHVPADAQSGCVFAKDASGNVIAQSESYTISKKFTKRGHPELSDMYFDAVDYHKNKKVSKRAHASSKNKKIGIVGAGMSGLFSGFLLDQAGFHDYEILEANDRLGGRVHTAYFGKSGIAYQEMGPMRFPVEFEYEGKTLPITDHQIVFQLADELNALNDKSYKIEFIKWYQSRANNLYYRQGFRLPDGRVPTVGEVQANSSMVPKSADTSALSSVTNNATAEFFTEDWFKLMGDDLYAAHEKALEEGYDDWSEWGWLHNKMGLSLNATDYATGLGAGQIWENMYDTFTFSKATNWKTVQGGLNRIPQAFGPVLGKKVTYGVRVSKLDFDGDKVSVQWKKSPYDTKYKSKKYDNVIVAAPFSIVRTWHLPQLEYTLNQAIHNLGYSQACKVALEFKERFWEKLDRPIQGGCDSTDLLSGSICYPANNIGTKGSGVVLASYASGDMGLRFASMTEDEHVSRIVEDFTELHGDLVKKYWTGKYDRRCWILDPFQSGSWASAEPGQHKLYMPSYFKMDHGLVFVGEHTDIKHAWISAALESSIRGVVMILVENGHIDEAKAIVKKYNAKWMKI</sequence>
<dbReference type="EMBL" id="DF836590">
    <property type="protein sequence ID" value="GAN09886.1"/>
    <property type="molecule type" value="Genomic_DNA"/>
</dbReference>
<dbReference type="GO" id="GO:0009063">
    <property type="term" value="P:amino acid catabolic process"/>
    <property type="evidence" value="ECO:0007669"/>
    <property type="project" value="TreeGrafter"/>
</dbReference>
<dbReference type="AlphaFoldDB" id="A0A0C9MGN4"/>
<dbReference type="OrthoDB" id="7777654at2759"/>
<name>A0A0C9MGN4_9FUNG</name>
<dbReference type="PANTHER" id="PTHR10742">
    <property type="entry name" value="FLAVIN MONOAMINE OXIDASE"/>
    <property type="match status" value="1"/>
</dbReference>
<protein>
    <submittedName>
        <fullName evidence="3">L-amino-acid oxidase</fullName>
    </submittedName>
</protein>
<accession>A0A0C9MGN4</accession>
<dbReference type="Pfam" id="PF01593">
    <property type="entry name" value="Amino_oxidase"/>
    <property type="match status" value="1"/>
</dbReference>
<dbReference type="InterPro" id="IPR036188">
    <property type="entry name" value="FAD/NAD-bd_sf"/>
</dbReference>
<keyword evidence="4" id="KW-1185">Reference proteome</keyword>
<evidence type="ECO:0000313" key="3">
    <source>
        <dbReference type="EMBL" id="GAN09886.1"/>
    </source>
</evidence>
<evidence type="ECO:0000313" key="4">
    <source>
        <dbReference type="Proteomes" id="UP000053815"/>
    </source>
</evidence>
<dbReference type="Gene3D" id="3.90.660.10">
    <property type="match status" value="1"/>
</dbReference>
<dbReference type="STRING" id="91626.A0A0C9MGN4"/>
<proteinExistence type="predicted"/>
<dbReference type="PANTHER" id="PTHR10742:SF342">
    <property type="entry name" value="AMINE OXIDASE"/>
    <property type="match status" value="1"/>
</dbReference>
<dbReference type="InterPro" id="IPR002937">
    <property type="entry name" value="Amino_oxidase"/>
</dbReference>
<reference evidence="3" key="1">
    <citation type="submission" date="2014-09" db="EMBL/GenBank/DDBJ databases">
        <title>Draft genome sequence of an oleaginous Mucoromycotina fungus Mucor ambiguus NBRC6742.</title>
        <authorList>
            <person name="Takeda I."/>
            <person name="Yamane N."/>
            <person name="Morita T."/>
            <person name="Tamano K."/>
            <person name="Machida M."/>
            <person name="Baker S."/>
            <person name="Koike H."/>
        </authorList>
    </citation>
    <scope>NUCLEOTIDE SEQUENCE</scope>
    <source>
        <strain evidence="3">NBRC 6742</strain>
    </source>
</reference>
<evidence type="ECO:0000256" key="1">
    <source>
        <dbReference type="SAM" id="SignalP"/>
    </source>
</evidence>
<evidence type="ECO:0000259" key="2">
    <source>
        <dbReference type="Pfam" id="PF01593"/>
    </source>
</evidence>
<gene>
    <name evidence="3" type="ORF">MAM1_0301c09419</name>
</gene>
<keyword evidence="1" id="KW-0732">Signal</keyword>
<feature type="chain" id="PRO_5002199518" evidence="1">
    <location>
        <begin position="24"/>
        <end position="656"/>
    </location>
</feature>